<feature type="transmembrane region" description="Helical" evidence="1">
    <location>
        <begin position="32"/>
        <end position="53"/>
    </location>
</feature>
<sequence length="55" mass="6164">MFTFIFVFLCIVLLILLGISILDDMLFSGNALYVLLPCSLFLSILLFALAYSLNN</sequence>
<dbReference type="EMBL" id="BK014988">
    <property type="protein sequence ID" value="DAD85825.1"/>
    <property type="molecule type" value="Genomic_DNA"/>
</dbReference>
<proteinExistence type="predicted"/>
<evidence type="ECO:0000313" key="2">
    <source>
        <dbReference type="EMBL" id="DAD85825.1"/>
    </source>
</evidence>
<keyword evidence="1" id="KW-0472">Membrane</keyword>
<reference evidence="2" key="1">
    <citation type="journal article" date="2021" name="Proc. Natl. Acad. Sci. U.S.A.">
        <title>A Catalog of Tens of Thousands of Viruses from Human Metagenomes Reveals Hidden Associations with Chronic Diseases.</title>
        <authorList>
            <person name="Tisza M.J."/>
            <person name="Buck C.B."/>
        </authorList>
    </citation>
    <scope>NUCLEOTIDE SEQUENCE</scope>
    <source>
        <strain evidence="2">CtDEu7</strain>
    </source>
</reference>
<name>A0A8S5MU06_9VIRU</name>
<evidence type="ECO:0000256" key="1">
    <source>
        <dbReference type="SAM" id="Phobius"/>
    </source>
</evidence>
<protein>
    <submittedName>
        <fullName evidence="2">Uncharacterized protein</fullName>
    </submittedName>
</protein>
<keyword evidence="1" id="KW-0812">Transmembrane</keyword>
<accession>A0A8S5MU06</accession>
<organism evidence="2">
    <name type="scientific">Inoviridae sp. ctDEu7</name>
    <dbReference type="NCBI Taxonomy" id="2826759"/>
    <lineage>
        <taxon>Viruses</taxon>
        <taxon>Monodnaviria</taxon>
        <taxon>Loebvirae</taxon>
        <taxon>Hofneiviricota</taxon>
        <taxon>Faserviricetes</taxon>
        <taxon>Tubulavirales</taxon>
        <taxon>Inoviridae</taxon>
    </lineage>
</organism>
<keyword evidence="1" id="KW-1133">Transmembrane helix</keyword>